<dbReference type="CDD" id="cd01040">
    <property type="entry name" value="Mb-like"/>
    <property type="match status" value="1"/>
</dbReference>
<dbReference type="PANTHER" id="PTHR47217:SF1">
    <property type="entry name" value="GLOBIN-LIKE PROTEIN"/>
    <property type="match status" value="1"/>
</dbReference>
<accession>A0A9J6F6H9</accession>
<feature type="region of interest" description="Disordered" evidence="7">
    <location>
        <begin position="1"/>
        <end position="31"/>
    </location>
</feature>
<dbReference type="GO" id="GO:0046872">
    <property type="term" value="F:metal ion binding"/>
    <property type="evidence" value="ECO:0007669"/>
    <property type="project" value="UniProtKB-KW"/>
</dbReference>
<sequence length="314" mass="34246">MPENTKGYRGVSTSHGLMGDGARKTGELSNTVSGLTENEKNLIESTWRAFCSNNREYGLLLFLSLFVRHPEYLSMFRTFRAKHPPFRAHGCAIGYHLTSMVENILDPATLEVLVRRNTTAHLRRQGIRPRHFEVMGEIVIDVLQATEERLMTPAAVDAWKKFLSYMVLIIADVFDKAAAELDQNQTKYSTALAPTDSMDELALTVSSHATAKSREATTTHAGAKKLVSTPAPKVILPCRKLAGSSSSGAQDDLAAAGFGKSSSKKRHQQPDLHASDVDQGGGAQGTKTVTGSSRQAGKTCTTEKSTRNKGLRQR</sequence>
<dbReference type="Proteomes" id="UP000821866">
    <property type="component" value="Chromosome 1"/>
</dbReference>
<gene>
    <name evidence="9" type="ORF">HPB51_025846</name>
</gene>
<dbReference type="GO" id="GO:0019825">
    <property type="term" value="F:oxygen binding"/>
    <property type="evidence" value="ECO:0007669"/>
    <property type="project" value="InterPro"/>
</dbReference>
<keyword evidence="3 6" id="KW-0561">Oxygen transport</keyword>
<comment type="caution">
    <text evidence="9">The sequence shown here is derived from an EMBL/GenBank/DDBJ whole genome shotgun (WGS) entry which is preliminary data.</text>
</comment>
<keyword evidence="5" id="KW-0408">Iron</keyword>
<dbReference type="InterPro" id="IPR009050">
    <property type="entry name" value="Globin-like_sf"/>
</dbReference>
<dbReference type="PANTHER" id="PTHR47217">
    <property type="entry name" value="GLOBIN-LIKE PROTEIN"/>
    <property type="match status" value="1"/>
</dbReference>
<evidence type="ECO:0000256" key="3">
    <source>
        <dbReference type="ARBA" id="ARBA00022621"/>
    </source>
</evidence>
<dbReference type="VEuPathDB" id="VectorBase:LOC119177875"/>
<organism evidence="9 10">
    <name type="scientific">Rhipicephalus microplus</name>
    <name type="common">Cattle tick</name>
    <name type="synonym">Boophilus microplus</name>
    <dbReference type="NCBI Taxonomy" id="6941"/>
    <lineage>
        <taxon>Eukaryota</taxon>
        <taxon>Metazoa</taxon>
        <taxon>Ecdysozoa</taxon>
        <taxon>Arthropoda</taxon>
        <taxon>Chelicerata</taxon>
        <taxon>Arachnida</taxon>
        <taxon>Acari</taxon>
        <taxon>Parasitiformes</taxon>
        <taxon>Ixodida</taxon>
        <taxon>Ixodoidea</taxon>
        <taxon>Ixodidae</taxon>
        <taxon>Rhipicephalinae</taxon>
        <taxon>Rhipicephalus</taxon>
        <taxon>Boophilus</taxon>
    </lineage>
</organism>
<keyword evidence="2 6" id="KW-0349">Heme</keyword>
<feature type="region of interest" description="Disordered" evidence="7">
    <location>
        <begin position="244"/>
        <end position="314"/>
    </location>
</feature>
<keyword evidence="10" id="KW-1185">Reference proteome</keyword>
<evidence type="ECO:0000256" key="5">
    <source>
        <dbReference type="ARBA" id="ARBA00023004"/>
    </source>
</evidence>
<dbReference type="Pfam" id="PF00042">
    <property type="entry name" value="Globin"/>
    <property type="match status" value="1"/>
</dbReference>
<evidence type="ECO:0000256" key="6">
    <source>
        <dbReference type="RuleBase" id="RU000356"/>
    </source>
</evidence>
<proteinExistence type="inferred from homology"/>
<dbReference type="SUPFAM" id="SSF46458">
    <property type="entry name" value="Globin-like"/>
    <property type="match status" value="1"/>
</dbReference>
<dbReference type="InterPro" id="IPR012292">
    <property type="entry name" value="Globin/Proto"/>
</dbReference>
<evidence type="ECO:0000259" key="8">
    <source>
        <dbReference type="PROSITE" id="PS01033"/>
    </source>
</evidence>
<dbReference type="InterPro" id="IPR044399">
    <property type="entry name" value="Mb-like_M"/>
</dbReference>
<dbReference type="GO" id="GO:0005344">
    <property type="term" value="F:oxygen carrier activity"/>
    <property type="evidence" value="ECO:0007669"/>
    <property type="project" value="UniProtKB-KW"/>
</dbReference>
<name>A0A9J6F6H9_RHIMP</name>
<dbReference type="GO" id="GO:0020037">
    <property type="term" value="F:heme binding"/>
    <property type="evidence" value="ECO:0007669"/>
    <property type="project" value="InterPro"/>
</dbReference>
<evidence type="ECO:0000256" key="2">
    <source>
        <dbReference type="ARBA" id="ARBA00022617"/>
    </source>
</evidence>
<dbReference type="PROSITE" id="PS01033">
    <property type="entry name" value="GLOBIN"/>
    <property type="match status" value="1"/>
</dbReference>
<dbReference type="AlphaFoldDB" id="A0A9J6F6H9"/>
<comment type="similarity">
    <text evidence="6">Belongs to the globin family.</text>
</comment>
<evidence type="ECO:0000313" key="9">
    <source>
        <dbReference type="EMBL" id="KAH8042794.1"/>
    </source>
</evidence>
<dbReference type="Gene3D" id="1.10.490.10">
    <property type="entry name" value="Globins"/>
    <property type="match status" value="1"/>
</dbReference>
<keyword evidence="4" id="KW-0479">Metal-binding</keyword>
<dbReference type="EMBL" id="JABSTU010000001">
    <property type="protein sequence ID" value="KAH8042794.1"/>
    <property type="molecule type" value="Genomic_DNA"/>
</dbReference>
<keyword evidence="1 6" id="KW-0813">Transport</keyword>
<reference evidence="9" key="2">
    <citation type="submission" date="2021-09" db="EMBL/GenBank/DDBJ databases">
        <authorList>
            <person name="Jia N."/>
            <person name="Wang J."/>
            <person name="Shi W."/>
            <person name="Du L."/>
            <person name="Sun Y."/>
            <person name="Zhan W."/>
            <person name="Jiang J."/>
            <person name="Wang Q."/>
            <person name="Zhang B."/>
            <person name="Ji P."/>
            <person name="Sakyi L.B."/>
            <person name="Cui X."/>
            <person name="Yuan T."/>
            <person name="Jiang B."/>
            <person name="Yang W."/>
            <person name="Lam T.T.-Y."/>
            <person name="Chang Q."/>
            <person name="Ding S."/>
            <person name="Wang X."/>
            <person name="Zhu J."/>
            <person name="Ruan X."/>
            <person name="Zhao L."/>
            <person name="Wei J."/>
            <person name="Que T."/>
            <person name="Du C."/>
            <person name="Cheng J."/>
            <person name="Dai P."/>
            <person name="Han X."/>
            <person name="Huang E."/>
            <person name="Gao Y."/>
            <person name="Liu J."/>
            <person name="Shao H."/>
            <person name="Ye R."/>
            <person name="Li L."/>
            <person name="Wei W."/>
            <person name="Wang X."/>
            <person name="Wang C."/>
            <person name="Huo Q."/>
            <person name="Li W."/>
            <person name="Guo W."/>
            <person name="Chen H."/>
            <person name="Chen S."/>
            <person name="Zhou L."/>
            <person name="Zhou L."/>
            <person name="Ni X."/>
            <person name="Tian J."/>
            <person name="Zhou Y."/>
            <person name="Sheng Y."/>
            <person name="Liu T."/>
            <person name="Pan Y."/>
            <person name="Xia L."/>
            <person name="Li J."/>
            <person name="Zhao F."/>
            <person name="Cao W."/>
        </authorList>
    </citation>
    <scope>NUCLEOTIDE SEQUENCE</scope>
    <source>
        <strain evidence="9">Rmic-2018</strain>
        <tissue evidence="9">Larvae</tissue>
    </source>
</reference>
<evidence type="ECO:0000313" key="10">
    <source>
        <dbReference type="Proteomes" id="UP000821866"/>
    </source>
</evidence>
<evidence type="ECO:0000256" key="1">
    <source>
        <dbReference type="ARBA" id="ARBA00022448"/>
    </source>
</evidence>
<feature type="compositionally biased region" description="Polar residues" evidence="7">
    <location>
        <begin position="285"/>
        <end position="303"/>
    </location>
</feature>
<protein>
    <recommendedName>
        <fullName evidence="8">Globin domain-containing protein</fullName>
    </recommendedName>
</protein>
<dbReference type="InterPro" id="IPR000971">
    <property type="entry name" value="Globin"/>
</dbReference>
<reference evidence="9" key="1">
    <citation type="journal article" date="2020" name="Cell">
        <title>Large-Scale Comparative Analyses of Tick Genomes Elucidate Their Genetic Diversity and Vector Capacities.</title>
        <authorList>
            <consortium name="Tick Genome and Microbiome Consortium (TIGMIC)"/>
            <person name="Jia N."/>
            <person name="Wang J."/>
            <person name="Shi W."/>
            <person name="Du L."/>
            <person name="Sun Y."/>
            <person name="Zhan W."/>
            <person name="Jiang J.F."/>
            <person name="Wang Q."/>
            <person name="Zhang B."/>
            <person name="Ji P."/>
            <person name="Bell-Sakyi L."/>
            <person name="Cui X.M."/>
            <person name="Yuan T.T."/>
            <person name="Jiang B.G."/>
            <person name="Yang W.F."/>
            <person name="Lam T.T."/>
            <person name="Chang Q.C."/>
            <person name="Ding S.J."/>
            <person name="Wang X.J."/>
            <person name="Zhu J.G."/>
            <person name="Ruan X.D."/>
            <person name="Zhao L."/>
            <person name="Wei J.T."/>
            <person name="Ye R.Z."/>
            <person name="Que T.C."/>
            <person name="Du C.H."/>
            <person name="Zhou Y.H."/>
            <person name="Cheng J.X."/>
            <person name="Dai P.F."/>
            <person name="Guo W.B."/>
            <person name="Han X.H."/>
            <person name="Huang E.J."/>
            <person name="Li L.F."/>
            <person name="Wei W."/>
            <person name="Gao Y.C."/>
            <person name="Liu J.Z."/>
            <person name="Shao H.Z."/>
            <person name="Wang X."/>
            <person name="Wang C.C."/>
            <person name="Yang T.C."/>
            <person name="Huo Q.B."/>
            <person name="Li W."/>
            <person name="Chen H.Y."/>
            <person name="Chen S.E."/>
            <person name="Zhou L.G."/>
            <person name="Ni X.B."/>
            <person name="Tian J.H."/>
            <person name="Sheng Y."/>
            <person name="Liu T."/>
            <person name="Pan Y.S."/>
            <person name="Xia L.Y."/>
            <person name="Li J."/>
            <person name="Zhao F."/>
            <person name="Cao W.C."/>
        </authorList>
    </citation>
    <scope>NUCLEOTIDE SEQUENCE</scope>
    <source>
        <strain evidence="9">Rmic-2018</strain>
    </source>
</reference>
<evidence type="ECO:0000256" key="7">
    <source>
        <dbReference type="SAM" id="MobiDB-lite"/>
    </source>
</evidence>
<evidence type="ECO:0000256" key="4">
    <source>
        <dbReference type="ARBA" id="ARBA00022723"/>
    </source>
</evidence>
<feature type="domain" description="Globin" evidence="8">
    <location>
        <begin position="34"/>
        <end position="175"/>
    </location>
</feature>